<evidence type="ECO:0000256" key="1">
    <source>
        <dbReference type="ARBA" id="ARBA00000085"/>
    </source>
</evidence>
<evidence type="ECO:0000256" key="2">
    <source>
        <dbReference type="ARBA" id="ARBA00004651"/>
    </source>
</evidence>
<dbReference type="GO" id="GO:0005886">
    <property type="term" value="C:plasma membrane"/>
    <property type="evidence" value="ECO:0007669"/>
    <property type="project" value="UniProtKB-SubCell"/>
</dbReference>
<feature type="transmembrane region" description="Helical" evidence="14">
    <location>
        <begin position="379"/>
        <end position="412"/>
    </location>
</feature>
<evidence type="ECO:0000256" key="5">
    <source>
        <dbReference type="ARBA" id="ARBA00022553"/>
    </source>
</evidence>
<evidence type="ECO:0000256" key="4">
    <source>
        <dbReference type="ARBA" id="ARBA00022475"/>
    </source>
</evidence>
<evidence type="ECO:0000313" key="16">
    <source>
        <dbReference type="EMBL" id="RGD79724.1"/>
    </source>
</evidence>
<reference evidence="16 17" key="1">
    <citation type="submission" date="2018-08" db="EMBL/GenBank/DDBJ databases">
        <title>A genome reference for cultivated species of the human gut microbiota.</title>
        <authorList>
            <person name="Zou Y."/>
            <person name="Xue W."/>
            <person name="Luo G."/>
        </authorList>
    </citation>
    <scope>NUCLEOTIDE SEQUENCE [LARGE SCALE GENOMIC DNA]</scope>
    <source>
        <strain evidence="16 17">OM06-4</strain>
    </source>
</reference>
<dbReference type="PANTHER" id="PTHR45528:SF1">
    <property type="entry name" value="SENSOR HISTIDINE KINASE CPXA"/>
    <property type="match status" value="1"/>
</dbReference>
<keyword evidence="11 14" id="KW-1133">Transmembrane helix</keyword>
<dbReference type="GO" id="GO:0005524">
    <property type="term" value="F:ATP binding"/>
    <property type="evidence" value="ECO:0007669"/>
    <property type="project" value="UniProtKB-KW"/>
</dbReference>
<evidence type="ECO:0000256" key="8">
    <source>
        <dbReference type="ARBA" id="ARBA00022741"/>
    </source>
</evidence>
<gene>
    <name evidence="16" type="ORF">DXB93_15875</name>
</gene>
<dbReference type="SMART" id="SM00387">
    <property type="entry name" value="HATPase_c"/>
    <property type="match status" value="1"/>
</dbReference>
<dbReference type="AlphaFoldDB" id="A0A3E3E9Y7"/>
<dbReference type="InterPro" id="IPR005467">
    <property type="entry name" value="His_kinase_dom"/>
</dbReference>
<dbReference type="SUPFAM" id="SSF47384">
    <property type="entry name" value="Homodimeric domain of signal transducing histidine kinase"/>
    <property type="match status" value="1"/>
</dbReference>
<evidence type="ECO:0000259" key="15">
    <source>
        <dbReference type="PROSITE" id="PS50109"/>
    </source>
</evidence>
<dbReference type="InterPro" id="IPR003661">
    <property type="entry name" value="HisK_dim/P_dom"/>
</dbReference>
<dbReference type="InterPro" id="IPR036097">
    <property type="entry name" value="HisK_dim/P_sf"/>
</dbReference>
<dbReference type="EC" id="2.7.13.3" evidence="3"/>
<dbReference type="CDD" id="cd00082">
    <property type="entry name" value="HisKA"/>
    <property type="match status" value="1"/>
</dbReference>
<keyword evidence="6" id="KW-0808">Transferase</keyword>
<feature type="transmembrane region" description="Helical" evidence="14">
    <location>
        <begin position="265"/>
        <end position="287"/>
    </location>
</feature>
<name>A0A3E3E9Y7_9FIRM</name>
<keyword evidence="12" id="KW-0902">Two-component regulatory system</keyword>
<evidence type="ECO:0000256" key="12">
    <source>
        <dbReference type="ARBA" id="ARBA00023012"/>
    </source>
</evidence>
<comment type="catalytic activity">
    <reaction evidence="1">
        <text>ATP + protein L-histidine = ADP + protein N-phospho-L-histidine.</text>
        <dbReference type="EC" id="2.7.13.3"/>
    </reaction>
</comment>
<keyword evidence="7 14" id="KW-0812">Transmembrane</keyword>
<organism evidence="16 17">
    <name type="scientific">Thomasclavelia ramosa</name>
    <dbReference type="NCBI Taxonomy" id="1547"/>
    <lineage>
        <taxon>Bacteria</taxon>
        <taxon>Bacillati</taxon>
        <taxon>Bacillota</taxon>
        <taxon>Erysipelotrichia</taxon>
        <taxon>Erysipelotrichales</taxon>
        <taxon>Coprobacillaceae</taxon>
        <taxon>Thomasclavelia</taxon>
    </lineage>
</organism>
<dbReference type="Gene3D" id="1.10.287.130">
    <property type="match status" value="1"/>
</dbReference>
<dbReference type="InterPro" id="IPR050398">
    <property type="entry name" value="HssS/ArlS-like"/>
</dbReference>
<proteinExistence type="predicted"/>
<feature type="transmembrane region" description="Helical" evidence="14">
    <location>
        <begin position="307"/>
        <end position="331"/>
    </location>
</feature>
<dbReference type="PROSITE" id="PS50109">
    <property type="entry name" value="HIS_KIN"/>
    <property type="match status" value="1"/>
</dbReference>
<dbReference type="SMART" id="SM00388">
    <property type="entry name" value="HisKA"/>
    <property type="match status" value="1"/>
</dbReference>
<evidence type="ECO:0000256" key="3">
    <source>
        <dbReference type="ARBA" id="ARBA00012438"/>
    </source>
</evidence>
<dbReference type="FunFam" id="1.10.287.130:FF:000001">
    <property type="entry name" value="Two-component sensor histidine kinase"/>
    <property type="match status" value="1"/>
</dbReference>
<dbReference type="Pfam" id="PF02518">
    <property type="entry name" value="HATPase_c"/>
    <property type="match status" value="1"/>
</dbReference>
<feature type="transmembrane region" description="Helical" evidence="14">
    <location>
        <begin position="224"/>
        <end position="244"/>
    </location>
</feature>
<feature type="domain" description="Histidine kinase" evidence="15">
    <location>
        <begin position="483"/>
        <end position="680"/>
    </location>
</feature>
<dbReference type="PANTHER" id="PTHR45528">
    <property type="entry name" value="SENSOR HISTIDINE KINASE CPXA"/>
    <property type="match status" value="1"/>
</dbReference>
<keyword evidence="4" id="KW-1003">Cell membrane</keyword>
<evidence type="ECO:0000256" key="13">
    <source>
        <dbReference type="ARBA" id="ARBA00023136"/>
    </source>
</evidence>
<dbReference type="GO" id="GO:0000155">
    <property type="term" value="F:phosphorelay sensor kinase activity"/>
    <property type="evidence" value="ECO:0007669"/>
    <property type="project" value="InterPro"/>
</dbReference>
<dbReference type="Pfam" id="PF00512">
    <property type="entry name" value="HisKA"/>
    <property type="match status" value="1"/>
</dbReference>
<dbReference type="InterPro" id="IPR036890">
    <property type="entry name" value="HATPase_C_sf"/>
</dbReference>
<accession>A0A3E3E9Y7</accession>
<dbReference type="RefSeq" id="WP_117582441.1">
    <property type="nucleotide sequence ID" value="NZ_QUSL01000034.1"/>
</dbReference>
<comment type="subcellular location">
    <subcellularLocation>
        <location evidence="2">Cell membrane</location>
        <topology evidence="2">Multi-pass membrane protein</topology>
    </subcellularLocation>
</comment>
<evidence type="ECO:0000256" key="14">
    <source>
        <dbReference type="SAM" id="Phobius"/>
    </source>
</evidence>
<evidence type="ECO:0000256" key="10">
    <source>
        <dbReference type="ARBA" id="ARBA00022840"/>
    </source>
</evidence>
<dbReference type="EMBL" id="QUSL01000034">
    <property type="protein sequence ID" value="RGD79724.1"/>
    <property type="molecule type" value="Genomic_DNA"/>
</dbReference>
<sequence length="698" mass="79770">MTKAKRIFGVIFASILLLMSVVVISLYDNVRENTPRDDNLTGILEDDLQLFTIAMAKTLDSNFEAVSFDDSVDEQTRQIFLDVFDDYLKGITSLFNNDGDFIYKAVNTNTNQMISQHSEKITTNDDQSKYSFYTEASYDQNGLVSCNGDLSSDKLSYFNIANLLSSFAHYDGENTIYIDNWMFDTNAIKINVPKNLQITYIIPETPASHGYASQYVNSWENYNYFSAIALLSCSAILVLFILFYPIKIVEDVNPFLSVKRWKAEINLAVLTLMITFGVMGCMIVTGYTLNNSLLELLKRYDIMYVDYIVIVINFVIWILTLLVISLGIFQLKYIFARGFWRYLKEDTLIGSGVRSIKNKLNQIADIDLSKSLNQTIMKYILINTAIIMIMITFWGFGYFLAIIYAFLVFFWIKDKVLKVQDDYDKLLTATKELSKGNFDVEIDGDLGIFNALNDEFKNIRIGFETAVKEETKSQNMKNELVSNVSHDLKTPLTCIKNYIVLLQDDNLPIETKHEYLDNLNQYSNRLTNLIEDLFEVSKVNSGNIKLNLMELNIVALIEQAHAECSEILDAHQLTVITNYPHNDIILKLDGDKTYRIFENLFTNISKYALFNSRVYVDLTEETEDITIIFKNISQEQMNFSPQEITERFVRGDKSRHESGSGLGLAIAKSFVEAQGGTFNIAIDGDLFKAIITFKKIAK</sequence>
<keyword evidence="13 14" id="KW-0472">Membrane</keyword>
<evidence type="ECO:0000256" key="7">
    <source>
        <dbReference type="ARBA" id="ARBA00022692"/>
    </source>
</evidence>
<dbReference type="Gene3D" id="3.30.565.10">
    <property type="entry name" value="Histidine kinase-like ATPase, C-terminal domain"/>
    <property type="match status" value="1"/>
</dbReference>
<protein>
    <recommendedName>
        <fullName evidence="3">histidine kinase</fullName>
        <ecNumber evidence="3">2.7.13.3</ecNumber>
    </recommendedName>
</protein>
<keyword evidence="8" id="KW-0547">Nucleotide-binding</keyword>
<keyword evidence="5" id="KW-0597">Phosphoprotein</keyword>
<evidence type="ECO:0000256" key="9">
    <source>
        <dbReference type="ARBA" id="ARBA00022777"/>
    </source>
</evidence>
<comment type="caution">
    <text evidence="16">The sequence shown here is derived from an EMBL/GenBank/DDBJ whole genome shotgun (WGS) entry which is preliminary data.</text>
</comment>
<dbReference type="Proteomes" id="UP000261032">
    <property type="component" value="Unassembled WGS sequence"/>
</dbReference>
<evidence type="ECO:0000256" key="11">
    <source>
        <dbReference type="ARBA" id="ARBA00022989"/>
    </source>
</evidence>
<dbReference type="SUPFAM" id="SSF55874">
    <property type="entry name" value="ATPase domain of HSP90 chaperone/DNA topoisomerase II/histidine kinase"/>
    <property type="match status" value="1"/>
</dbReference>
<feature type="transmembrane region" description="Helical" evidence="14">
    <location>
        <begin position="7"/>
        <end position="27"/>
    </location>
</feature>
<keyword evidence="10" id="KW-0067">ATP-binding</keyword>
<dbReference type="InterPro" id="IPR003594">
    <property type="entry name" value="HATPase_dom"/>
</dbReference>
<evidence type="ECO:0000256" key="6">
    <source>
        <dbReference type="ARBA" id="ARBA00022679"/>
    </source>
</evidence>
<evidence type="ECO:0000313" key="17">
    <source>
        <dbReference type="Proteomes" id="UP000261032"/>
    </source>
</evidence>
<keyword evidence="9 16" id="KW-0418">Kinase</keyword>